<dbReference type="EMBL" id="BMPF01000002">
    <property type="protein sequence ID" value="GGL31834.1"/>
    <property type="molecule type" value="Genomic_DNA"/>
</dbReference>
<dbReference type="OrthoDB" id="9577at2157"/>
<evidence type="ECO:0000256" key="1">
    <source>
        <dbReference type="ARBA" id="ARBA00022898"/>
    </source>
</evidence>
<keyword evidence="1" id="KW-0663">Pyridoxal phosphate</keyword>
<dbReference type="InterPro" id="IPR015424">
    <property type="entry name" value="PyrdxlP-dep_Trfase"/>
</dbReference>
<dbReference type="Proteomes" id="UP000628840">
    <property type="component" value="Unassembled WGS sequence"/>
</dbReference>
<evidence type="ECO:0000259" key="2">
    <source>
        <dbReference type="Pfam" id="PF00266"/>
    </source>
</evidence>
<evidence type="ECO:0000313" key="4">
    <source>
        <dbReference type="Proteomes" id="UP000628840"/>
    </source>
</evidence>
<name>A0A830EUL9_9EURY</name>
<gene>
    <name evidence="3" type="ORF">GCM10009037_14350</name>
</gene>
<comment type="caution">
    <text evidence="3">The sequence shown here is derived from an EMBL/GenBank/DDBJ whole genome shotgun (WGS) entry which is preliminary data.</text>
</comment>
<dbReference type="Gene3D" id="3.90.1150.10">
    <property type="entry name" value="Aspartate Aminotransferase, domain 1"/>
    <property type="match status" value="1"/>
</dbReference>
<keyword evidence="4" id="KW-1185">Reference proteome</keyword>
<dbReference type="PANTHER" id="PTHR43586:SF8">
    <property type="entry name" value="CYSTEINE DESULFURASE 1, CHLOROPLASTIC"/>
    <property type="match status" value="1"/>
</dbReference>
<dbReference type="PANTHER" id="PTHR43586">
    <property type="entry name" value="CYSTEINE DESULFURASE"/>
    <property type="match status" value="1"/>
</dbReference>
<dbReference type="AlphaFoldDB" id="A0A830EUL9"/>
<dbReference type="RefSeq" id="WP_188881632.1">
    <property type="nucleotide sequence ID" value="NZ_BMPF01000002.1"/>
</dbReference>
<dbReference type="InterPro" id="IPR000192">
    <property type="entry name" value="Aminotrans_V_dom"/>
</dbReference>
<feature type="domain" description="Aminotransferase class V" evidence="2">
    <location>
        <begin position="17"/>
        <end position="363"/>
    </location>
</feature>
<protein>
    <submittedName>
        <fullName evidence="3">Cysteine desulfurase</fullName>
    </submittedName>
</protein>
<dbReference type="SUPFAM" id="SSF53383">
    <property type="entry name" value="PLP-dependent transferases"/>
    <property type="match status" value="1"/>
</dbReference>
<evidence type="ECO:0000313" key="3">
    <source>
        <dbReference type="EMBL" id="GGL31834.1"/>
    </source>
</evidence>
<dbReference type="InterPro" id="IPR015422">
    <property type="entry name" value="PyrdxlP-dep_Trfase_small"/>
</dbReference>
<sequence>MDPETLRADVPALDDAVYLNTGASGPSPRRVVDATETALEHHEYEAHASDDPYRSAHALYDDVRERLGDFVGTDPANVALTQSTTDGVNRIASAIDWDPGDVVVRTDVEHSAGILPWRRLRDTEGVRTRVVPTEGGRLDRDAYREAVRDARLVCVSALTWTHGTRLPVADLVAEAHDAGAEVLVDAVQLPGQAPMPVEAWGADYVAAAGHKWLLGPWGAGFLYVAPEAAERLGPAHVGYRSVREPDAAGYEFHAGARRLEVGTVSPAPYAGLREALDVHAELGLGTIQERIDALTERFVDGIGAERVLGPASPESGLVAFESDDPEALVSNLKERDVVVRALPTGAVRASFHVFNTPGDVDALLEGIADAEA</sequence>
<dbReference type="Gene3D" id="3.40.640.10">
    <property type="entry name" value="Type I PLP-dependent aspartate aminotransferase-like (Major domain)"/>
    <property type="match status" value="1"/>
</dbReference>
<dbReference type="InterPro" id="IPR015421">
    <property type="entry name" value="PyrdxlP-dep_Trfase_major"/>
</dbReference>
<proteinExistence type="predicted"/>
<organism evidence="3 4">
    <name type="scientific">Halarchaeum grantii</name>
    <dbReference type="NCBI Taxonomy" id="1193105"/>
    <lineage>
        <taxon>Archaea</taxon>
        <taxon>Methanobacteriati</taxon>
        <taxon>Methanobacteriota</taxon>
        <taxon>Stenosarchaea group</taxon>
        <taxon>Halobacteria</taxon>
        <taxon>Halobacteriales</taxon>
        <taxon>Halobacteriaceae</taxon>
    </lineage>
</organism>
<dbReference type="Pfam" id="PF00266">
    <property type="entry name" value="Aminotran_5"/>
    <property type="match status" value="1"/>
</dbReference>
<accession>A0A830EUL9</accession>
<reference evidence="3 4" key="1">
    <citation type="journal article" date="2019" name="Int. J. Syst. Evol. Microbiol.">
        <title>The Global Catalogue of Microorganisms (GCM) 10K type strain sequencing project: providing services to taxonomists for standard genome sequencing and annotation.</title>
        <authorList>
            <consortium name="The Broad Institute Genomics Platform"/>
            <consortium name="The Broad Institute Genome Sequencing Center for Infectious Disease"/>
            <person name="Wu L."/>
            <person name="Ma J."/>
        </authorList>
    </citation>
    <scope>NUCLEOTIDE SEQUENCE [LARGE SCALE GENOMIC DNA]</scope>
    <source>
        <strain evidence="3 4">JCM 19585</strain>
    </source>
</reference>